<dbReference type="OrthoDB" id="1998695at2759"/>
<comment type="caution">
    <text evidence="1">The sequence shown here is derived from an EMBL/GenBank/DDBJ whole genome shotgun (WGS) entry which is preliminary data.</text>
</comment>
<dbReference type="AlphaFoldDB" id="A0A7J6VAJ7"/>
<dbReference type="Proteomes" id="UP000554482">
    <property type="component" value="Unassembled WGS sequence"/>
</dbReference>
<keyword evidence="2" id="KW-1185">Reference proteome</keyword>
<evidence type="ECO:0000313" key="2">
    <source>
        <dbReference type="Proteomes" id="UP000554482"/>
    </source>
</evidence>
<accession>A0A7J6VAJ7</accession>
<protein>
    <submittedName>
        <fullName evidence="1">Uncharacterized protein</fullName>
    </submittedName>
</protein>
<proteinExistence type="predicted"/>
<name>A0A7J6VAJ7_THATH</name>
<evidence type="ECO:0000313" key="1">
    <source>
        <dbReference type="EMBL" id="KAF5181195.1"/>
    </source>
</evidence>
<organism evidence="1 2">
    <name type="scientific">Thalictrum thalictroides</name>
    <name type="common">Rue-anemone</name>
    <name type="synonym">Anemone thalictroides</name>
    <dbReference type="NCBI Taxonomy" id="46969"/>
    <lineage>
        <taxon>Eukaryota</taxon>
        <taxon>Viridiplantae</taxon>
        <taxon>Streptophyta</taxon>
        <taxon>Embryophyta</taxon>
        <taxon>Tracheophyta</taxon>
        <taxon>Spermatophyta</taxon>
        <taxon>Magnoliopsida</taxon>
        <taxon>Ranunculales</taxon>
        <taxon>Ranunculaceae</taxon>
        <taxon>Thalictroideae</taxon>
        <taxon>Thalictrum</taxon>
    </lineage>
</organism>
<gene>
    <name evidence="1" type="ORF">FRX31_029218</name>
</gene>
<dbReference type="EMBL" id="JABWDY010036464">
    <property type="protein sequence ID" value="KAF5181195.1"/>
    <property type="molecule type" value="Genomic_DNA"/>
</dbReference>
<reference evidence="1 2" key="1">
    <citation type="submission" date="2020-06" db="EMBL/GenBank/DDBJ databases">
        <title>Transcriptomic and genomic resources for Thalictrum thalictroides and T. hernandezii: Facilitating candidate gene discovery in an emerging model plant lineage.</title>
        <authorList>
            <person name="Arias T."/>
            <person name="Riano-Pachon D.M."/>
            <person name="Di Stilio V.S."/>
        </authorList>
    </citation>
    <scope>NUCLEOTIDE SEQUENCE [LARGE SCALE GENOMIC DNA]</scope>
    <source>
        <strain evidence="2">cv. WT478/WT964</strain>
        <tissue evidence="1">Leaves</tissue>
    </source>
</reference>
<sequence>MEALRLSHLFQEVTQWACIVYKTEEGYNMFLDGIKELGKKVAQIKSSKVAQIKLSKVDDGEAQVNSSIDSPP</sequence>